<evidence type="ECO:0000313" key="2">
    <source>
        <dbReference type="Proteomes" id="UP000015102"/>
    </source>
</evidence>
<sequence>MIGVNICTYHGISTSETPCMMCATKHMIFEHFAICDVVQALLSYRFLVDVLLYHFRFLVYNNLYHIKSKDGRHFREQNREFLNDLSSLLKYRH</sequence>
<organism evidence="1 2">
    <name type="scientific">Megaselia scalaris</name>
    <name type="common">Humpbacked fly</name>
    <name type="synonym">Phora scalaris</name>
    <dbReference type="NCBI Taxonomy" id="36166"/>
    <lineage>
        <taxon>Eukaryota</taxon>
        <taxon>Metazoa</taxon>
        <taxon>Ecdysozoa</taxon>
        <taxon>Arthropoda</taxon>
        <taxon>Hexapoda</taxon>
        <taxon>Insecta</taxon>
        <taxon>Pterygota</taxon>
        <taxon>Neoptera</taxon>
        <taxon>Endopterygota</taxon>
        <taxon>Diptera</taxon>
        <taxon>Brachycera</taxon>
        <taxon>Muscomorpha</taxon>
        <taxon>Platypezoidea</taxon>
        <taxon>Phoridae</taxon>
        <taxon>Megaseliini</taxon>
        <taxon>Megaselia</taxon>
    </lineage>
</organism>
<dbReference type="EMBL" id="CAQQ02378773">
    <property type="status" value="NOT_ANNOTATED_CDS"/>
    <property type="molecule type" value="Genomic_DNA"/>
</dbReference>
<evidence type="ECO:0000313" key="1">
    <source>
        <dbReference type="EnsemblMetazoa" id="MESCA010367-PA"/>
    </source>
</evidence>
<dbReference type="HOGENOM" id="CLU_2402145_0_0_1"/>
<reference evidence="1" key="2">
    <citation type="submission" date="2015-06" db="UniProtKB">
        <authorList>
            <consortium name="EnsemblMetazoa"/>
        </authorList>
    </citation>
    <scope>IDENTIFICATION</scope>
</reference>
<accession>T1H2C7</accession>
<dbReference type="EMBL" id="CAQQ02378774">
    <property type="status" value="NOT_ANNOTATED_CDS"/>
    <property type="molecule type" value="Genomic_DNA"/>
</dbReference>
<proteinExistence type="predicted"/>
<protein>
    <submittedName>
        <fullName evidence="1">Uncharacterized protein</fullName>
    </submittedName>
</protein>
<name>T1H2C7_MEGSC</name>
<dbReference type="EnsemblMetazoa" id="MESCA010367-RA">
    <property type="protein sequence ID" value="MESCA010367-PA"/>
    <property type="gene ID" value="MESCA010367"/>
</dbReference>
<dbReference type="AlphaFoldDB" id="T1H2C7"/>
<keyword evidence="2" id="KW-1185">Reference proteome</keyword>
<dbReference type="Proteomes" id="UP000015102">
    <property type="component" value="Unassembled WGS sequence"/>
</dbReference>
<reference evidence="2" key="1">
    <citation type="submission" date="2013-02" db="EMBL/GenBank/DDBJ databases">
        <authorList>
            <person name="Hughes D."/>
        </authorList>
    </citation>
    <scope>NUCLEOTIDE SEQUENCE</scope>
    <source>
        <strain>Durham</strain>
        <strain evidence="2">NC isolate 2 -- Noor lab</strain>
    </source>
</reference>